<dbReference type="EMBL" id="BMAW01102784">
    <property type="protein sequence ID" value="GFT05936.1"/>
    <property type="molecule type" value="Genomic_DNA"/>
</dbReference>
<evidence type="ECO:0000256" key="3">
    <source>
        <dbReference type="SAM" id="SignalP"/>
    </source>
</evidence>
<feature type="compositionally biased region" description="Low complexity" evidence="2">
    <location>
        <begin position="216"/>
        <end position="230"/>
    </location>
</feature>
<feature type="chain" id="PRO_5036445637" evidence="3">
    <location>
        <begin position="19"/>
        <end position="421"/>
    </location>
</feature>
<comment type="caution">
    <text evidence="4">The sequence shown here is derived from an EMBL/GenBank/DDBJ whole genome shotgun (WGS) entry which is preliminary data.</text>
</comment>
<feature type="compositionally biased region" description="Basic and acidic residues" evidence="2">
    <location>
        <begin position="41"/>
        <end position="53"/>
    </location>
</feature>
<reference evidence="4" key="1">
    <citation type="submission" date="2020-08" db="EMBL/GenBank/DDBJ databases">
        <title>Multicomponent nature underlies the extraordinary mechanical properties of spider dragline silk.</title>
        <authorList>
            <person name="Kono N."/>
            <person name="Nakamura H."/>
            <person name="Mori M."/>
            <person name="Yoshida Y."/>
            <person name="Ohtoshi R."/>
            <person name="Malay A.D."/>
            <person name="Moran D.A.P."/>
            <person name="Tomita M."/>
            <person name="Numata K."/>
            <person name="Arakawa K."/>
        </authorList>
    </citation>
    <scope>NUCLEOTIDE SEQUENCE</scope>
</reference>
<proteinExistence type="predicted"/>
<dbReference type="PROSITE" id="PS51155">
    <property type="entry name" value="CHIT_BIND_RR_2"/>
    <property type="match status" value="1"/>
</dbReference>
<name>A0A8X6NCC4_NEPPI</name>
<dbReference type="GO" id="GO:0042302">
    <property type="term" value="F:structural constituent of cuticle"/>
    <property type="evidence" value="ECO:0007669"/>
    <property type="project" value="UniProtKB-UniRule"/>
</dbReference>
<protein>
    <submittedName>
        <fullName evidence="4">Uncharacterized protein</fullName>
    </submittedName>
</protein>
<dbReference type="AlphaFoldDB" id="A0A8X6NCC4"/>
<evidence type="ECO:0000313" key="4">
    <source>
        <dbReference type="EMBL" id="GFT05936.1"/>
    </source>
</evidence>
<dbReference type="OrthoDB" id="6437769at2759"/>
<dbReference type="InterPro" id="IPR000618">
    <property type="entry name" value="Insect_cuticle"/>
</dbReference>
<evidence type="ECO:0000256" key="2">
    <source>
        <dbReference type="SAM" id="MobiDB-lite"/>
    </source>
</evidence>
<dbReference type="Pfam" id="PF00379">
    <property type="entry name" value="Chitin_bind_4"/>
    <property type="match status" value="1"/>
</dbReference>
<organism evidence="4 5">
    <name type="scientific">Nephila pilipes</name>
    <name type="common">Giant wood spider</name>
    <name type="synonym">Nephila maculata</name>
    <dbReference type="NCBI Taxonomy" id="299642"/>
    <lineage>
        <taxon>Eukaryota</taxon>
        <taxon>Metazoa</taxon>
        <taxon>Ecdysozoa</taxon>
        <taxon>Arthropoda</taxon>
        <taxon>Chelicerata</taxon>
        <taxon>Arachnida</taxon>
        <taxon>Araneae</taxon>
        <taxon>Araneomorphae</taxon>
        <taxon>Entelegynae</taxon>
        <taxon>Araneoidea</taxon>
        <taxon>Nephilidae</taxon>
        <taxon>Nephila</taxon>
    </lineage>
</organism>
<feature type="compositionally biased region" description="Basic and acidic residues" evidence="2">
    <location>
        <begin position="191"/>
        <end position="215"/>
    </location>
</feature>
<feature type="region of interest" description="Disordered" evidence="2">
    <location>
        <begin position="41"/>
        <end position="64"/>
    </location>
</feature>
<feature type="compositionally biased region" description="Low complexity" evidence="2">
    <location>
        <begin position="246"/>
        <end position="265"/>
    </location>
</feature>
<keyword evidence="1" id="KW-0193">Cuticle</keyword>
<sequence length="421" mass="48412">MGFQIAILFLLIAKSVHGFYPMDYSDLSRLSGRAGFDSEEYYSKDETSRHDESVSDEYAPAESRLNDDYSSLSTDFSGEYDPRDGIHTRTFSSFFHDPLENDALYSSAKEDKIHKREEYFDGMSKKSMITFHSPVKVSPPSTEDLMTGASVFNRPRSRRSRLSDYDAYYPKRQYQEHPRSEYSPKSVEPSKSFEDYDEYPHTHPRYAREPERPSEEPTYPTESYKTTPYYEPYPKPLSKPSKKTYPRSTSPIKSSSHSTSSSYSGRKSKDVSSRSASPRPSRPERESPKKFPPKMFSETKGRGTFDDDDEDNDFAGKPLVSTWKKEKRQPKVFSNENKHFLSSTGYGKPVREQFHEQGTTGPHAYKFGYNTGDPENPMARYEERGEDGVVKGSYSYVDPMGKLQVVHYESHPEHGFKTTYA</sequence>
<evidence type="ECO:0000256" key="1">
    <source>
        <dbReference type="PROSITE-ProRule" id="PRU00497"/>
    </source>
</evidence>
<dbReference type="Proteomes" id="UP000887013">
    <property type="component" value="Unassembled WGS sequence"/>
</dbReference>
<feature type="region of interest" description="Disordered" evidence="2">
    <location>
        <begin position="134"/>
        <end position="380"/>
    </location>
</feature>
<accession>A0A8X6NCC4</accession>
<evidence type="ECO:0000313" key="5">
    <source>
        <dbReference type="Proteomes" id="UP000887013"/>
    </source>
</evidence>
<keyword evidence="5" id="KW-1185">Reference proteome</keyword>
<feature type="compositionally biased region" description="Polar residues" evidence="2">
    <location>
        <begin position="332"/>
        <end position="345"/>
    </location>
</feature>
<gene>
    <name evidence="4" type="primary">NCL1_27292</name>
    <name evidence="4" type="ORF">NPIL_406821</name>
</gene>
<feature type="signal peptide" evidence="3">
    <location>
        <begin position="1"/>
        <end position="18"/>
    </location>
</feature>
<keyword evidence="3" id="KW-0732">Signal</keyword>
<feature type="compositionally biased region" description="Basic and acidic residues" evidence="2">
    <location>
        <begin position="173"/>
        <end position="182"/>
    </location>
</feature>